<dbReference type="PANTHER" id="PTHR30250:SF30">
    <property type="entry name" value="LIPID III FLIPPASE"/>
    <property type="match status" value="1"/>
</dbReference>
<evidence type="ECO:0000313" key="8">
    <source>
        <dbReference type="Proteomes" id="UP000030675"/>
    </source>
</evidence>
<feature type="transmembrane region" description="Helical" evidence="6">
    <location>
        <begin position="394"/>
        <end position="411"/>
    </location>
</feature>
<gene>
    <name evidence="7" type="ORF">PLEI_0615</name>
</gene>
<feature type="transmembrane region" description="Helical" evidence="6">
    <location>
        <begin position="176"/>
        <end position="198"/>
    </location>
</feature>
<dbReference type="GO" id="GO:0005886">
    <property type="term" value="C:plasma membrane"/>
    <property type="evidence" value="ECO:0007669"/>
    <property type="project" value="UniProtKB-SubCell"/>
</dbReference>
<dbReference type="PANTHER" id="PTHR30250">
    <property type="entry name" value="PST FAMILY PREDICTED COLANIC ACID TRANSPORTER"/>
    <property type="match status" value="1"/>
</dbReference>
<dbReference type="Pfam" id="PF01943">
    <property type="entry name" value="Polysacc_synt"/>
    <property type="match status" value="1"/>
</dbReference>
<proteinExistence type="predicted"/>
<reference evidence="8" key="1">
    <citation type="submission" date="2012-12" db="EMBL/GenBank/DDBJ databases">
        <title>Genome Sequence of Photobacterium leiognathi lrivu.4.1.</title>
        <authorList>
            <person name="Urbanczyk H."/>
            <person name="Ogura Y."/>
            <person name="Hayashi T."/>
            <person name="Dunlap P.V."/>
        </authorList>
    </citation>
    <scope>NUCLEOTIDE SEQUENCE [LARGE SCALE GENOMIC DNA]</scope>
    <source>
        <strain evidence="8">lrivu.4.1</strain>
    </source>
</reference>
<dbReference type="AlphaFoldDB" id="X0NLY6"/>
<dbReference type="HOGENOM" id="CLU_042154_0_0_6"/>
<feature type="transmembrane region" description="Helical" evidence="6">
    <location>
        <begin position="80"/>
        <end position="97"/>
    </location>
</feature>
<evidence type="ECO:0000313" key="7">
    <source>
        <dbReference type="EMBL" id="GAD28971.1"/>
    </source>
</evidence>
<evidence type="ECO:0000256" key="6">
    <source>
        <dbReference type="SAM" id="Phobius"/>
    </source>
</evidence>
<feature type="transmembrane region" description="Helical" evidence="6">
    <location>
        <begin position="299"/>
        <end position="316"/>
    </location>
</feature>
<feature type="transmembrane region" description="Helical" evidence="6">
    <location>
        <begin position="260"/>
        <end position="279"/>
    </location>
</feature>
<organism evidence="7 8">
    <name type="scientific">Photobacterium leiognathi lrivu.4.1</name>
    <dbReference type="NCBI Taxonomy" id="1248232"/>
    <lineage>
        <taxon>Bacteria</taxon>
        <taxon>Pseudomonadati</taxon>
        <taxon>Pseudomonadota</taxon>
        <taxon>Gammaproteobacteria</taxon>
        <taxon>Vibrionales</taxon>
        <taxon>Vibrionaceae</taxon>
        <taxon>Photobacterium</taxon>
    </lineage>
</organism>
<accession>X0NLY6</accession>
<comment type="subcellular location">
    <subcellularLocation>
        <location evidence="1">Cell membrane</location>
        <topology evidence="1">Multi-pass membrane protein</topology>
    </subcellularLocation>
</comment>
<name>X0NLY6_PHOLE</name>
<keyword evidence="3 6" id="KW-0812">Transmembrane</keyword>
<keyword evidence="4 6" id="KW-1133">Transmembrane helix</keyword>
<evidence type="ECO:0000256" key="4">
    <source>
        <dbReference type="ARBA" id="ARBA00022989"/>
    </source>
</evidence>
<dbReference type="GO" id="GO:0009246">
    <property type="term" value="P:enterobacterial common antigen biosynthetic process"/>
    <property type="evidence" value="ECO:0007669"/>
    <property type="project" value="InterPro"/>
</dbReference>
<feature type="transmembrane region" description="Helical" evidence="6">
    <location>
        <begin position="219"/>
        <end position="240"/>
    </location>
</feature>
<keyword evidence="2" id="KW-1003">Cell membrane</keyword>
<dbReference type="EMBL" id="DF196810">
    <property type="protein sequence ID" value="GAD28971.1"/>
    <property type="molecule type" value="Genomic_DNA"/>
</dbReference>
<sequence length="416" mass="46877">MKRLLSVTSFTALLSILRMCTGVIIAKIIAIYAGPAGMAMLGQIQSGIGILNGIINAPLGSSIVRYTAENSSDSFDKCAPWWRASIHWVVILLLVIIPMGCLLSEELSVWLFNNDDYYWIIIIACWVLPFVAMNTLVTSVINGLQKYKIFVILGMVSNIISTTIMIILIYNYNIKGALVAAVINNAVSGLVMILAVLRQPWFKLKYWWGKTETDNRKKIASYMLMAITSTLTVPVSMIIIRNIMITNLGWEITGQWQAVWKISEVYLAVITMSLGTYYLPKLSSLKNKNAIKNEIKKTAIIVMPIVILLAMCVYFFRDVAIHFLFTKEFSEARNLFALQLCGDVMKILSWLYAYPMLSSGAARWYIGSELLFSFLLIILSWSLVPIYGAQGANLAYLINYILYFSFVFLNLSKFIK</sequence>
<feature type="transmembrane region" description="Helical" evidence="6">
    <location>
        <begin position="336"/>
        <end position="354"/>
    </location>
</feature>
<dbReference type="InterPro" id="IPR002797">
    <property type="entry name" value="Polysacc_synth"/>
</dbReference>
<dbReference type="InterPro" id="IPR050833">
    <property type="entry name" value="Poly_Biosynth_Transport"/>
</dbReference>
<evidence type="ECO:0000256" key="1">
    <source>
        <dbReference type="ARBA" id="ARBA00004651"/>
    </source>
</evidence>
<keyword evidence="5 6" id="KW-0472">Membrane</keyword>
<dbReference type="InterPro" id="IPR044550">
    <property type="entry name" value="WzxE"/>
</dbReference>
<feature type="transmembrane region" description="Helical" evidence="6">
    <location>
        <begin position="50"/>
        <end position="68"/>
    </location>
</feature>
<evidence type="ECO:0000256" key="2">
    <source>
        <dbReference type="ARBA" id="ARBA00022475"/>
    </source>
</evidence>
<feature type="transmembrane region" description="Helical" evidence="6">
    <location>
        <begin position="149"/>
        <end position="170"/>
    </location>
</feature>
<feature type="transmembrane region" description="Helical" evidence="6">
    <location>
        <begin position="117"/>
        <end position="137"/>
    </location>
</feature>
<dbReference type="RefSeq" id="WP_023931551.1">
    <property type="nucleotide sequence ID" value="NZ_DF196810.1"/>
</dbReference>
<protein>
    <submittedName>
        <fullName evidence="7">WzxB protein</fullName>
    </submittedName>
</protein>
<dbReference type="Proteomes" id="UP000030675">
    <property type="component" value="Unassembled WGS sequence"/>
</dbReference>
<evidence type="ECO:0000256" key="5">
    <source>
        <dbReference type="ARBA" id="ARBA00023136"/>
    </source>
</evidence>
<feature type="transmembrane region" description="Helical" evidence="6">
    <location>
        <begin position="366"/>
        <end position="388"/>
    </location>
</feature>
<dbReference type="CDD" id="cd13125">
    <property type="entry name" value="MATE_like_10"/>
    <property type="match status" value="1"/>
</dbReference>
<evidence type="ECO:0000256" key="3">
    <source>
        <dbReference type="ARBA" id="ARBA00022692"/>
    </source>
</evidence>